<name>E4YGG3_OIKDI</name>
<feature type="compositionally biased region" description="Basic and acidic residues" evidence="1">
    <location>
        <begin position="63"/>
        <end position="73"/>
    </location>
</feature>
<feature type="compositionally biased region" description="Polar residues" evidence="1">
    <location>
        <begin position="76"/>
        <end position="88"/>
    </location>
</feature>
<organism evidence="2">
    <name type="scientific">Oikopleura dioica</name>
    <name type="common">Tunicate</name>
    <dbReference type="NCBI Taxonomy" id="34765"/>
    <lineage>
        <taxon>Eukaryota</taxon>
        <taxon>Metazoa</taxon>
        <taxon>Chordata</taxon>
        <taxon>Tunicata</taxon>
        <taxon>Appendicularia</taxon>
        <taxon>Copelata</taxon>
        <taxon>Oikopleuridae</taxon>
        <taxon>Oikopleura</taxon>
    </lineage>
</organism>
<evidence type="ECO:0000256" key="1">
    <source>
        <dbReference type="SAM" id="MobiDB-lite"/>
    </source>
</evidence>
<proteinExistence type="predicted"/>
<feature type="region of interest" description="Disordered" evidence="1">
    <location>
        <begin position="51"/>
        <end position="88"/>
    </location>
</feature>
<evidence type="ECO:0000313" key="2">
    <source>
        <dbReference type="EMBL" id="CBY34587.1"/>
    </source>
</evidence>
<dbReference type="EMBL" id="FN654523">
    <property type="protein sequence ID" value="CBY34587.1"/>
    <property type="molecule type" value="Genomic_DNA"/>
</dbReference>
<accession>E4YGG3</accession>
<dbReference type="AlphaFoldDB" id="E4YGG3"/>
<reference evidence="2" key="1">
    <citation type="journal article" date="2010" name="Science">
        <title>Plasticity of animal genome architecture unmasked by rapid evolution of a pelagic tunicate.</title>
        <authorList>
            <person name="Denoeud F."/>
            <person name="Henriet S."/>
            <person name="Mungpakdee S."/>
            <person name="Aury J.M."/>
            <person name="Da Silva C."/>
            <person name="Brinkmann H."/>
            <person name="Mikhaleva J."/>
            <person name="Olsen L.C."/>
            <person name="Jubin C."/>
            <person name="Canestro C."/>
            <person name="Bouquet J.M."/>
            <person name="Danks G."/>
            <person name="Poulain J."/>
            <person name="Campsteijn C."/>
            <person name="Adamski M."/>
            <person name="Cross I."/>
            <person name="Yadetie F."/>
            <person name="Muffato M."/>
            <person name="Louis A."/>
            <person name="Butcher S."/>
            <person name="Tsagkogeorga G."/>
            <person name="Konrad A."/>
            <person name="Singh S."/>
            <person name="Jensen M.F."/>
            <person name="Cong E.H."/>
            <person name="Eikeseth-Otteraa H."/>
            <person name="Noel B."/>
            <person name="Anthouard V."/>
            <person name="Porcel B.M."/>
            <person name="Kachouri-Lafond R."/>
            <person name="Nishino A."/>
            <person name="Ugolini M."/>
            <person name="Chourrout P."/>
            <person name="Nishida H."/>
            <person name="Aasland R."/>
            <person name="Huzurbazar S."/>
            <person name="Westhof E."/>
            <person name="Delsuc F."/>
            <person name="Lehrach H."/>
            <person name="Reinhardt R."/>
            <person name="Weissenbach J."/>
            <person name="Roy S.W."/>
            <person name="Artiguenave F."/>
            <person name="Postlethwait J.H."/>
            <person name="Manak J.R."/>
            <person name="Thompson E.M."/>
            <person name="Jaillon O."/>
            <person name="Du Pasquier L."/>
            <person name="Boudinot P."/>
            <person name="Liberles D.A."/>
            <person name="Volff J.N."/>
            <person name="Philippe H."/>
            <person name="Lenhard B."/>
            <person name="Roest Crollius H."/>
            <person name="Wincker P."/>
            <person name="Chourrout D."/>
        </authorList>
    </citation>
    <scope>NUCLEOTIDE SEQUENCE [LARGE SCALE GENOMIC DNA]</scope>
</reference>
<feature type="compositionally biased region" description="Acidic residues" evidence="1">
    <location>
        <begin position="52"/>
        <end position="62"/>
    </location>
</feature>
<sequence length="88" mass="10332">MFPASLLITWKDCSLYFGNKENNNDVDIDEGEILEEQINKITIELNQLQLEAQEENEKEEENGDKKKNQETPEKPQIQSQITSFFNRK</sequence>
<gene>
    <name evidence="2" type="ORF">GSOID_T00024615001</name>
</gene>
<protein>
    <submittedName>
        <fullName evidence="2">Uncharacterized protein</fullName>
    </submittedName>
</protein>
<dbReference type="Proteomes" id="UP000011014">
    <property type="component" value="Unassembled WGS sequence"/>
</dbReference>